<dbReference type="SMART" id="SM00155">
    <property type="entry name" value="PLDc"/>
    <property type="match status" value="2"/>
</dbReference>
<dbReference type="EMBL" id="AMFJ01034422">
    <property type="protein sequence ID" value="EKD29406.1"/>
    <property type="molecule type" value="Genomic_DNA"/>
</dbReference>
<protein>
    <recommendedName>
        <fullName evidence="3">phospholipase D</fullName>
        <ecNumber evidence="3">3.1.4.4</ecNumber>
    </recommendedName>
</protein>
<dbReference type="InterPro" id="IPR051406">
    <property type="entry name" value="PLD_domain"/>
</dbReference>
<dbReference type="InterPro" id="IPR001736">
    <property type="entry name" value="PLipase_D/transphosphatidylase"/>
</dbReference>
<dbReference type="EC" id="3.1.4.4" evidence="3"/>
<gene>
    <name evidence="8" type="ORF">ACD_78C00422G0009</name>
</gene>
<dbReference type="PROSITE" id="PS50035">
    <property type="entry name" value="PLD"/>
    <property type="match status" value="2"/>
</dbReference>
<keyword evidence="5" id="KW-0442">Lipid degradation</keyword>
<feature type="domain" description="PLD phosphodiesterase" evidence="7">
    <location>
        <begin position="289"/>
        <end position="316"/>
    </location>
</feature>
<feature type="domain" description="PLD phosphodiesterase" evidence="7">
    <location>
        <begin position="144"/>
        <end position="170"/>
    </location>
</feature>
<evidence type="ECO:0000256" key="4">
    <source>
        <dbReference type="ARBA" id="ARBA00022801"/>
    </source>
</evidence>
<dbReference type="PANTHER" id="PTHR43856:SF1">
    <property type="entry name" value="MITOCHONDRIAL CARDIOLIPIN HYDROLASE"/>
    <property type="match status" value="1"/>
</dbReference>
<dbReference type="InterPro" id="IPR025202">
    <property type="entry name" value="PLD-like_dom"/>
</dbReference>
<dbReference type="PROSITE" id="PS51257">
    <property type="entry name" value="PROKAR_LIPOPROTEIN"/>
    <property type="match status" value="1"/>
</dbReference>
<evidence type="ECO:0000256" key="1">
    <source>
        <dbReference type="ARBA" id="ARBA00000798"/>
    </source>
</evidence>
<keyword evidence="6" id="KW-0443">Lipid metabolism</keyword>
<keyword evidence="4" id="KW-0378">Hydrolase</keyword>
<dbReference type="GO" id="GO:0004630">
    <property type="term" value="F:phospholipase D activity"/>
    <property type="evidence" value="ECO:0007669"/>
    <property type="project" value="UniProtKB-EC"/>
</dbReference>
<proteinExistence type="inferred from homology"/>
<comment type="caution">
    <text evidence="8">The sequence shown here is derived from an EMBL/GenBank/DDBJ whole genome shotgun (WGS) entry which is preliminary data.</text>
</comment>
<comment type="similarity">
    <text evidence="2">Belongs to the phospholipase D family.</text>
</comment>
<dbReference type="GO" id="GO:0016891">
    <property type="term" value="F:RNA endonuclease activity producing 5'-phosphomonoesters, hydrolytic mechanism"/>
    <property type="evidence" value="ECO:0007669"/>
    <property type="project" value="TreeGrafter"/>
</dbReference>
<comment type="catalytic activity">
    <reaction evidence="1">
        <text>a 1,2-diacyl-sn-glycero-3-phosphocholine + H2O = a 1,2-diacyl-sn-glycero-3-phosphate + choline + H(+)</text>
        <dbReference type="Rhea" id="RHEA:14445"/>
        <dbReference type="ChEBI" id="CHEBI:15354"/>
        <dbReference type="ChEBI" id="CHEBI:15377"/>
        <dbReference type="ChEBI" id="CHEBI:15378"/>
        <dbReference type="ChEBI" id="CHEBI:57643"/>
        <dbReference type="ChEBI" id="CHEBI:58608"/>
        <dbReference type="EC" id="3.1.4.4"/>
    </reaction>
</comment>
<organism evidence="8">
    <name type="scientific">uncultured bacterium</name>
    <name type="common">gcode 4</name>
    <dbReference type="NCBI Taxonomy" id="1234023"/>
    <lineage>
        <taxon>Bacteria</taxon>
        <taxon>environmental samples</taxon>
    </lineage>
</organism>
<sequence>MISKKIFLPLILPFFLVSCGDEYWAFHDGQKTFALQKAQTELSRENFSVEQIADREVEVLMTPDKKILDRIVTMIDTAKTRVSVEVYILTEKRIIKALQDAKKRGVDVRVLLEKNVFGATSINSKSFKALTGSGVAVTYDNSDLYNFVHTKLLLIDDTYIITTGNLSYASFAYNREMYVIGRNPSDRETLGQIFSADFSGQEIVKSTSNLVISPIDSRAKIETLLRSAQKDIFLYAETFDDPVIIDILATKMTQKIPVTICMTDPKKISANTEAIAKLRGRGIDTRTAKKPVMHAKSALVDSKYSYIGSENFTTNSLDNNREIGILLKTSPDFVEKWRWTFESDCPNPTK</sequence>
<accession>K1XWR6</accession>
<dbReference type="SUPFAM" id="SSF56024">
    <property type="entry name" value="Phospholipase D/nuclease"/>
    <property type="match status" value="2"/>
</dbReference>
<dbReference type="GO" id="GO:0016042">
    <property type="term" value="P:lipid catabolic process"/>
    <property type="evidence" value="ECO:0007669"/>
    <property type="project" value="UniProtKB-KW"/>
</dbReference>
<dbReference type="Pfam" id="PF13091">
    <property type="entry name" value="PLDc_2"/>
    <property type="match status" value="2"/>
</dbReference>
<evidence type="ECO:0000256" key="3">
    <source>
        <dbReference type="ARBA" id="ARBA00012027"/>
    </source>
</evidence>
<dbReference type="AlphaFoldDB" id="K1XWR6"/>
<evidence type="ECO:0000313" key="8">
    <source>
        <dbReference type="EMBL" id="EKD29406.1"/>
    </source>
</evidence>
<evidence type="ECO:0000256" key="2">
    <source>
        <dbReference type="ARBA" id="ARBA00008664"/>
    </source>
</evidence>
<reference evidence="8" key="1">
    <citation type="journal article" date="2012" name="Science">
        <title>Fermentation, hydrogen, and sulfur metabolism in multiple uncultivated bacterial phyla.</title>
        <authorList>
            <person name="Wrighton K.C."/>
            <person name="Thomas B.C."/>
            <person name="Sharon I."/>
            <person name="Miller C.S."/>
            <person name="Castelle C.J."/>
            <person name="VerBerkmoes N.C."/>
            <person name="Wilkins M.J."/>
            <person name="Hettich R.L."/>
            <person name="Lipton M.S."/>
            <person name="Williams K.H."/>
            <person name="Long P.E."/>
            <person name="Banfield J.F."/>
        </authorList>
    </citation>
    <scope>NUCLEOTIDE SEQUENCE [LARGE SCALE GENOMIC DNA]</scope>
</reference>
<dbReference type="GO" id="GO:0006793">
    <property type="term" value="P:phosphorus metabolic process"/>
    <property type="evidence" value="ECO:0007669"/>
    <property type="project" value="UniProtKB-ARBA"/>
</dbReference>
<evidence type="ECO:0000256" key="5">
    <source>
        <dbReference type="ARBA" id="ARBA00022963"/>
    </source>
</evidence>
<evidence type="ECO:0000256" key="6">
    <source>
        <dbReference type="ARBA" id="ARBA00023098"/>
    </source>
</evidence>
<dbReference type="Gene3D" id="3.30.870.10">
    <property type="entry name" value="Endonuclease Chain A"/>
    <property type="match status" value="2"/>
</dbReference>
<dbReference type="PANTHER" id="PTHR43856">
    <property type="entry name" value="CARDIOLIPIN HYDROLASE"/>
    <property type="match status" value="1"/>
</dbReference>
<evidence type="ECO:0000259" key="7">
    <source>
        <dbReference type="PROSITE" id="PS50035"/>
    </source>
</evidence>
<name>K1XWR6_9BACT</name>